<feature type="compositionally biased region" description="Pro residues" evidence="1">
    <location>
        <begin position="269"/>
        <end position="288"/>
    </location>
</feature>
<protein>
    <recommendedName>
        <fullName evidence="5">DUF2993 family protein</fullName>
    </recommendedName>
</protein>
<proteinExistence type="predicted"/>
<sequence>MPPGLIPQPRQPHPGWPVAGGPVPPPRRSGGVRALVWVSLGVVALLVAGAVGLFVATAKAEPSEVVAQIADEMRGWEGMAIQGSSTGSSLGSFGINLTIDRAGNGKGDVTVGATRMEIGMVGDQVLVKTASLGNGWLRGQTVSGTPGLNQVVHDPPARYADRLATVVGWTEQPERTVDGRRLRVFAADSFGTVLVADGRRPRLVSVENNPAGGANFTAKIAPASPDTLAEIGALVPQANSAPSVMSRLPGYGYPRGPYGGSPYGSSPYGPSPEMPSTPSQRPPGTKPA</sequence>
<evidence type="ECO:0000256" key="1">
    <source>
        <dbReference type="SAM" id="MobiDB-lite"/>
    </source>
</evidence>
<gene>
    <name evidence="3" type="ORF">GCM10023321_69290</name>
</gene>
<evidence type="ECO:0000256" key="2">
    <source>
        <dbReference type="SAM" id="Phobius"/>
    </source>
</evidence>
<evidence type="ECO:0000313" key="3">
    <source>
        <dbReference type="EMBL" id="GAA5171127.1"/>
    </source>
</evidence>
<dbReference type="Gene3D" id="2.50.20.20">
    <property type="match status" value="1"/>
</dbReference>
<evidence type="ECO:0008006" key="5">
    <source>
        <dbReference type="Google" id="ProtNLM"/>
    </source>
</evidence>
<feature type="compositionally biased region" description="Pro residues" evidence="1">
    <location>
        <begin position="1"/>
        <end position="15"/>
    </location>
</feature>
<feature type="transmembrane region" description="Helical" evidence="2">
    <location>
        <begin position="34"/>
        <end position="56"/>
    </location>
</feature>
<reference evidence="4" key="1">
    <citation type="journal article" date="2019" name="Int. J. Syst. Evol. Microbiol.">
        <title>The Global Catalogue of Microorganisms (GCM) 10K type strain sequencing project: providing services to taxonomists for standard genome sequencing and annotation.</title>
        <authorList>
            <consortium name="The Broad Institute Genomics Platform"/>
            <consortium name="The Broad Institute Genome Sequencing Center for Infectious Disease"/>
            <person name="Wu L."/>
            <person name="Ma J."/>
        </authorList>
    </citation>
    <scope>NUCLEOTIDE SEQUENCE [LARGE SCALE GENOMIC DNA]</scope>
    <source>
        <strain evidence="4">JCM 18303</strain>
    </source>
</reference>
<feature type="region of interest" description="Disordered" evidence="1">
    <location>
        <begin position="1"/>
        <end position="24"/>
    </location>
</feature>
<keyword evidence="2" id="KW-0472">Membrane</keyword>
<dbReference type="Proteomes" id="UP001428817">
    <property type="component" value="Unassembled WGS sequence"/>
</dbReference>
<keyword evidence="4" id="KW-1185">Reference proteome</keyword>
<comment type="caution">
    <text evidence="3">The sequence shown here is derived from an EMBL/GenBank/DDBJ whole genome shotgun (WGS) entry which is preliminary data.</text>
</comment>
<dbReference type="EMBL" id="BAABJP010000045">
    <property type="protein sequence ID" value="GAA5171127.1"/>
    <property type="molecule type" value="Genomic_DNA"/>
</dbReference>
<name>A0ABP9R3S3_9PSEU</name>
<keyword evidence="2" id="KW-0812">Transmembrane</keyword>
<feature type="region of interest" description="Disordered" evidence="1">
    <location>
        <begin position="249"/>
        <end position="288"/>
    </location>
</feature>
<keyword evidence="2" id="KW-1133">Transmembrane helix</keyword>
<organism evidence="3 4">
    <name type="scientific">Pseudonocardia eucalypti</name>
    <dbReference type="NCBI Taxonomy" id="648755"/>
    <lineage>
        <taxon>Bacteria</taxon>
        <taxon>Bacillati</taxon>
        <taxon>Actinomycetota</taxon>
        <taxon>Actinomycetes</taxon>
        <taxon>Pseudonocardiales</taxon>
        <taxon>Pseudonocardiaceae</taxon>
        <taxon>Pseudonocardia</taxon>
    </lineage>
</organism>
<evidence type="ECO:0000313" key="4">
    <source>
        <dbReference type="Proteomes" id="UP001428817"/>
    </source>
</evidence>
<accession>A0ABP9R3S3</accession>